<sequence>MSGVLPQGSPQFTSHLNYVGGSQGQLSSLRKQGLSPIVQQSQEFSLQNEDFPALLGFKGVFLVGLDALSMGNQEKFQRAIHAWNLEDKATELGPQARAATSRLLHLRELNGDVFSYDRGRHSFREEFHKLHASKPVVWRYGGTDTNLTRVNIHYSALEQTQINIQTLQGQMETELLLAGSIDCSLSLLKVGSGHHFDYGVTYIPDLVWPSTKGGAENDETPPYVWRPTAAPLRMPSRISSMRLCEKQSFFVNNDSKVQCALITTLGSETSGGFIYILNLQEPVDFTSRLDQRLHAVASFNHTIWTADYNSHTAQAAIGTNIGAALVDIERGTSKWVCRSKSDVLAQQFDQTGNIVLCGLRNGAIVTVDVRENQERIVSRYTKNQTPYSSSGRSNQKKWFEVRGLISPSHTIYMPSSISSLVSLQSYDQYFLASSMDGSIKLYDHRLTKRGAVQSYGGHVNSHTRIELEVDQSERFVMSGGEDCYLRLWDIKSGKMLFEEKFSDSVPTTICWRRAQRSVGMEGEIRQNHNCGAWLGSEEGLFHMNWS</sequence>
<protein>
    <submittedName>
        <fullName evidence="4">Uncharacterized protein</fullName>
    </submittedName>
</protein>
<dbReference type="InterPro" id="IPR001680">
    <property type="entry name" value="WD40_rpt"/>
</dbReference>
<dbReference type="EMBL" id="BSYR01000065">
    <property type="protein sequence ID" value="GMJ12585.1"/>
    <property type="molecule type" value="Genomic_DNA"/>
</dbReference>
<reference evidence="4" key="1">
    <citation type="submission" date="2023-05" db="EMBL/GenBank/DDBJ databases">
        <title>Genome and transcriptome analyses reveal genes involved in the formation of fine ridges on petal epidermal cells in Hibiscus trionum.</title>
        <authorList>
            <person name="Koshimizu S."/>
            <person name="Masuda S."/>
            <person name="Ishii T."/>
            <person name="Shirasu K."/>
            <person name="Hoshino A."/>
            <person name="Arita M."/>
        </authorList>
    </citation>
    <scope>NUCLEOTIDE SEQUENCE</scope>
    <source>
        <strain evidence="4">Hamamatsu line</strain>
    </source>
</reference>
<evidence type="ECO:0000256" key="3">
    <source>
        <dbReference type="PROSITE-ProRule" id="PRU00221"/>
    </source>
</evidence>
<dbReference type="Proteomes" id="UP001165190">
    <property type="component" value="Unassembled WGS sequence"/>
</dbReference>
<feature type="repeat" description="WD" evidence="3">
    <location>
        <begin position="455"/>
        <end position="498"/>
    </location>
</feature>
<dbReference type="AlphaFoldDB" id="A0A9W7JF24"/>
<name>A0A9W7JF24_HIBTR</name>
<keyword evidence="1 3" id="KW-0853">WD repeat</keyword>
<comment type="caution">
    <text evidence="4">The sequence shown here is derived from an EMBL/GenBank/DDBJ whole genome shotgun (WGS) entry which is preliminary data.</text>
</comment>
<dbReference type="PANTHER" id="PTHR44472">
    <property type="entry name" value="DDB1- AND CUL4-ASSOCIATED FACTOR 4-RELATED"/>
    <property type="match status" value="1"/>
</dbReference>
<organism evidence="4 5">
    <name type="scientific">Hibiscus trionum</name>
    <name type="common">Flower of an hour</name>
    <dbReference type="NCBI Taxonomy" id="183268"/>
    <lineage>
        <taxon>Eukaryota</taxon>
        <taxon>Viridiplantae</taxon>
        <taxon>Streptophyta</taxon>
        <taxon>Embryophyta</taxon>
        <taxon>Tracheophyta</taxon>
        <taxon>Spermatophyta</taxon>
        <taxon>Magnoliopsida</taxon>
        <taxon>eudicotyledons</taxon>
        <taxon>Gunneridae</taxon>
        <taxon>Pentapetalae</taxon>
        <taxon>rosids</taxon>
        <taxon>malvids</taxon>
        <taxon>Malvales</taxon>
        <taxon>Malvaceae</taxon>
        <taxon>Malvoideae</taxon>
        <taxon>Hibiscus</taxon>
    </lineage>
</organism>
<dbReference type="SUPFAM" id="SSF50978">
    <property type="entry name" value="WD40 repeat-like"/>
    <property type="match status" value="1"/>
</dbReference>
<evidence type="ECO:0000256" key="2">
    <source>
        <dbReference type="ARBA" id="ARBA00022737"/>
    </source>
</evidence>
<dbReference type="Pfam" id="PF23761">
    <property type="entry name" value="Beta-prop_DCAF4"/>
    <property type="match status" value="1"/>
</dbReference>
<dbReference type="PROSITE" id="PS00678">
    <property type="entry name" value="WD_REPEATS_1"/>
    <property type="match status" value="1"/>
</dbReference>
<dbReference type="PANTHER" id="PTHR44472:SF1">
    <property type="entry name" value="DDB1 AND CUL4 ASSOCIATED FACTOR 4"/>
    <property type="match status" value="1"/>
</dbReference>
<gene>
    <name evidence="4" type="ORF">HRI_004927700</name>
</gene>
<keyword evidence="5" id="KW-1185">Reference proteome</keyword>
<dbReference type="PROSITE" id="PS50082">
    <property type="entry name" value="WD_REPEATS_2"/>
    <property type="match status" value="1"/>
</dbReference>
<dbReference type="InterPro" id="IPR036322">
    <property type="entry name" value="WD40_repeat_dom_sf"/>
</dbReference>
<dbReference type="SMART" id="SM00320">
    <property type="entry name" value="WD40"/>
    <property type="match status" value="2"/>
</dbReference>
<proteinExistence type="predicted"/>
<keyword evidence="2" id="KW-0677">Repeat</keyword>
<dbReference type="OrthoDB" id="128867at2759"/>
<dbReference type="InterPro" id="IPR019775">
    <property type="entry name" value="WD40_repeat_CS"/>
</dbReference>
<accession>A0A9W7JF24</accession>
<evidence type="ECO:0000313" key="5">
    <source>
        <dbReference type="Proteomes" id="UP001165190"/>
    </source>
</evidence>
<evidence type="ECO:0000256" key="1">
    <source>
        <dbReference type="ARBA" id="ARBA00022574"/>
    </source>
</evidence>
<dbReference type="InterPro" id="IPR052254">
    <property type="entry name" value="CUL4-DDB1_E3_ligase_receptor"/>
</dbReference>
<dbReference type="Gene3D" id="2.130.10.10">
    <property type="entry name" value="YVTN repeat-like/Quinoprotein amine dehydrogenase"/>
    <property type="match status" value="1"/>
</dbReference>
<evidence type="ECO:0000313" key="4">
    <source>
        <dbReference type="EMBL" id="GMJ12585.1"/>
    </source>
</evidence>
<dbReference type="InterPro" id="IPR015943">
    <property type="entry name" value="WD40/YVTN_repeat-like_dom_sf"/>
</dbReference>